<feature type="transmembrane region" description="Helical" evidence="1">
    <location>
        <begin position="206"/>
        <end position="239"/>
    </location>
</feature>
<feature type="transmembrane region" description="Helical" evidence="1">
    <location>
        <begin position="408"/>
        <end position="426"/>
    </location>
</feature>
<comment type="caution">
    <text evidence="2">The sequence shown here is derived from an EMBL/GenBank/DDBJ whole genome shotgun (WGS) entry which is preliminary data.</text>
</comment>
<evidence type="ECO:0000313" key="3">
    <source>
        <dbReference type="Proteomes" id="UP000177026"/>
    </source>
</evidence>
<feature type="transmembrane region" description="Helical" evidence="1">
    <location>
        <begin position="323"/>
        <end position="345"/>
    </location>
</feature>
<evidence type="ECO:0000256" key="1">
    <source>
        <dbReference type="SAM" id="Phobius"/>
    </source>
</evidence>
<evidence type="ECO:0008006" key="4">
    <source>
        <dbReference type="Google" id="ProtNLM"/>
    </source>
</evidence>
<feature type="transmembrane region" description="Helical" evidence="1">
    <location>
        <begin position="352"/>
        <end position="371"/>
    </location>
</feature>
<accession>A0A1F7GPH6</accession>
<keyword evidence="1" id="KW-0812">Transmembrane</keyword>
<proteinExistence type="predicted"/>
<organism evidence="2 3">
    <name type="scientific">Candidatus Roizmanbacteria bacterium RIFCSPHIGHO2_01_FULL_39_8</name>
    <dbReference type="NCBI Taxonomy" id="1802033"/>
    <lineage>
        <taxon>Bacteria</taxon>
        <taxon>Candidatus Roizmaniibacteriota</taxon>
    </lineage>
</organism>
<sequence length="567" mass="66139">MRHTIDYIRKHKFLLFIILPAFLLFMLLIFPSGTFYCFTNACGINFWGVHGHDAIWHLAITNVSFQKFPFIAPTYAGQSLYGYNYLFDFFSYLVAKVGFSPIFIYFKLFPVIWFVIFTVLLIVLARKIKDSSLFVGIFLFFNYFAGSFYYLIKLYREGNINDSSTQLPQPVMLMMSNPPYAFSLIFLLLLLVLIKNRRINLKTSLVIGFTVFTIMGLKFYGGAISIFLTGIYLTLAYLLKDLKRYLVSILILGIFTLLSVIFFYNPTQSLKSGSIFGFAPFALVHTITEMPNQFYLQNLTDARYYLVEHGVGPRLIGIEALNLTIFLFFYLGTRFFGFFYIFYLFLKRKLNLFDFSVILTICFSILLSITLVQKAEWWNTIQFFYYAIFLSTIYLARLTYSLITAKKILFKLIAILILVLSIPTSYDMVKFYLATPGATYLPKEELEALEFLKKQPQGVVLTPLYKNEWKNLTNPKPLYAYEDTAYVAAFSNKQEYFANELQLRLTGVAYEKRLEKLRQMDCSILKEVNYVYEIKQLRDEDKIVMKCNPANIKTIYHNKKIIIYTLL</sequence>
<protein>
    <recommendedName>
        <fullName evidence="4">Glycosyltransferase RgtA/B/C/D-like domain-containing protein</fullName>
    </recommendedName>
</protein>
<dbReference type="EMBL" id="MFZI01000028">
    <property type="protein sequence ID" value="OGK20848.1"/>
    <property type="molecule type" value="Genomic_DNA"/>
</dbReference>
<dbReference type="AlphaFoldDB" id="A0A1F7GPH6"/>
<feature type="transmembrane region" description="Helical" evidence="1">
    <location>
        <begin position="245"/>
        <end position="264"/>
    </location>
</feature>
<feature type="transmembrane region" description="Helical" evidence="1">
    <location>
        <begin position="132"/>
        <end position="152"/>
    </location>
</feature>
<feature type="transmembrane region" description="Helical" evidence="1">
    <location>
        <begin position="102"/>
        <end position="125"/>
    </location>
</feature>
<feature type="transmembrane region" description="Helical" evidence="1">
    <location>
        <begin position="377"/>
        <end position="396"/>
    </location>
</feature>
<keyword evidence="1" id="KW-0472">Membrane</keyword>
<feature type="transmembrane region" description="Helical" evidence="1">
    <location>
        <begin position="172"/>
        <end position="194"/>
    </location>
</feature>
<feature type="transmembrane region" description="Helical" evidence="1">
    <location>
        <begin position="12"/>
        <end position="30"/>
    </location>
</feature>
<reference evidence="2 3" key="1">
    <citation type="journal article" date="2016" name="Nat. Commun.">
        <title>Thousands of microbial genomes shed light on interconnected biogeochemical processes in an aquifer system.</title>
        <authorList>
            <person name="Anantharaman K."/>
            <person name="Brown C.T."/>
            <person name="Hug L.A."/>
            <person name="Sharon I."/>
            <person name="Castelle C.J."/>
            <person name="Probst A.J."/>
            <person name="Thomas B.C."/>
            <person name="Singh A."/>
            <person name="Wilkins M.J."/>
            <person name="Karaoz U."/>
            <person name="Brodie E.L."/>
            <person name="Williams K.H."/>
            <person name="Hubbard S.S."/>
            <person name="Banfield J.F."/>
        </authorList>
    </citation>
    <scope>NUCLEOTIDE SEQUENCE [LARGE SCALE GENOMIC DNA]</scope>
</reference>
<feature type="transmembrane region" description="Helical" evidence="1">
    <location>
        <begin position="276"/>
        <end position="296"/>
    </location>
</feature>
<keyword evidence="1" id="KW-1133">Transmembrane helix</keyword>
<evidence type="ECO:0000313" key="2">
    <source>
        <dbReference type="EMBL" id="OGK20848.1"/>
    </source>
</evidence>
<dbReference type="Proteomes" id="UP000177026">
    <property type="component" value="Unassembled WGS sequence"/>
</dbReference>
<name>A0A1F7GPH6_9BACT</name>
<gene>
    <name evidence="2" type="ORF">A2866_04945</name>
</gene>